<dbReference type="STRING" id="363331.RM51_06505"/>
<feature type="domain" description="Glycosyl transferase family 51" evidence="2">
    <location>
        <begin position="111"/>
        <end position="199"/>
    </location>
</feature>
<dbReference type="Gene3D" id="1.10.3810.10">
    <property type="entry name" value="Biosynthetic peptidoglycan transglycosylase-like"/>
    <property type="match status" value="1"/>
</dbReference>
<sequence length="207" mass="24801">MKPLTMKYLKRFLLLIISSIVFFLLYLEIGGRFIINDVDKKMIIHKIRDSEKIPANFSNFYNTVYPNSLSENSWNFVFSAFIDPDHSQRKECPCNQIAYRLFPILEIKNKQFIDQFLIARYIEHHFSQQDCLNFNFDHFDFSENRKGLQKVSKSLFNKETKNLTPLEMGEILALYEAPQRNNRYRNPERAEVRARHFLNLYEKNVNK</sequence>
<comment type="caution">
    <text evidence="3">The sequence shown here is derived from an EMBL/GenBank/DDBJ whole genome shotgun (WGS) entry which is preliminary data.</text>
</comment>
<name>A0A0B4ECM4_9FLAO</name>
<dbReference type="InterPro" id="IPR036950">
    <property type="entry name" value="PBP_transglycosylase"/>
</dbReference>
<dbReference type="OrthoDB" id="1252918at2"/>
<proteinExistence type="predicted"/>
<dbReference type="Proteomes" id="UP000031167">
    <property type="component" value="Unassembled WGS sequence"/>
</dbReference>
<gene>
    <name evidence="3" type="ORF">RM51_06505</name>
</gene>
<dbReference type="InterPro" id="IPR001264">
    <property type="entry name" value="Glyco_trans_51"/>
</dbReference>
<dbReference type="EMBL" id="JWTA01000004">
    <property type="protein sequence ID" value="KIC64353.1"/>
    <property type="molecule type" value="Genomic_DNA"/>
</dbReference>
<dbReference type="AlphaFoldDB" id="A0A0B4ECM4"/>
<keyword evidence="4" id="KW-1185">Reference proteome</keyword>
<keyword evidence="1" id="KW-0812">Transmembrane</keyword>
<dbReference type="SUPFAM" id="SSF53955">
    <property type="entry name" value="Lysozyme-like"/>
    <property type="match status" value="1"/>
</dbReference>
<accession>A0A0B4ECM4</accession>
<organism evidence="3 4">
    <name type="scientific">Chryseobacterium taiwanense</name>
    <dbReference type="NCBI Taxonomy" id="363331"/>
    <lineage>
        <taxon>Bacteria</taxon>
        <taxon>Pseudomonadati</taxon>
        <taxon>Bacteroidota</taxon>
        <taxon>Flavobacteriia</taxon>
        <taxon>Flavobacteriales</taxon>
        <taxon>Weeksellaceae</taxon>
        <taxon>Chryseobacterium group</taxon>
        <taxon>Chryseobacterium</taxon>
    </lineage>
</organism>
<reference evidence="3 4" key="1">
    <citation type="submission" date="2014-12" db="EMBL/GenBank/DDBJ databases">
        <title>Genome sequencing of Chryseobacterium taiwanense TPW19.</title>
        <authorList>
            <person name="Tan P.W."/>
            <person name="Chan K.-G."/>
        </authorList>
    </citation>
    <scope>NUCLEOTIDE SEQUENCE [LARGE SCALE GENOMIC DNA]</scope>
    <source>
        <strain evidence="3 4">TPW19</strain>
    </source>
</reference>
<feature type="transmembrane region" description="Helical" evidence="1">
    <location>
        <begin position="12"/>
        <end position="35"/>
    </location>
</feature>
<evidence type="ECO:0000259" key="2">
    <source>
        <dbReference type="Pfam" id="PF00912"/>
    </source>
</evidence>
<evidence type="ECO:0000256" key="1">
    <source>
        <dbReference type="SAM" id="Phobius"/>
    </source>
</evidence>
<keyword evidence="1" id="KW-0472">Membrane</keyword>
<evidence type="ECO:0000313" key="3">
    <source>
        <dbReference type="EMBL" id="KIC64353.1"/>
    </source>
</evidence>
<dbReference type="Pfam" id="PF00912">
    <property type="entry name" value="Transgly"/>
    <property type="match status" value="1"/>
</dbReference>
<keyword evidence="1" id="KW-1133">Transmembrane helix</keyword>
<dbReference type="InterPro" id="IPR023346">
    <property type="entry name" value="Lysozyme-like_dom_sf"/>
</dbReference>
<evidence type="ECO:0000313" key="4">
    <source>
        <dbReference type="Proteomes" id="UP000031167"/>
    </source>
</evidence>
<protein>
    <recommendedName>
        <fullName evidence="2">Glycosyl transferase family 51 domain-containing protein</fullName>
    </recommendedName>
</protein>